<name>A0A4R0J9K7_9ACTN</name>
<dbReference type="PANTHER" id="PTHR11941:SF54">
    <property type="entry name" value="ENOYL-COA HYDRATASE, MITOCHONDRIAL"/>
    <property type="match status" value="1"/>
</dbReference>
<evidence type="ECO:0000256" key="2">
    <source>
        <dbReference type="ARBA" id="ARBA00023239"/>
    </source>
</evidence>
<sequence>MDDGRIAFEQDGYVGLLTLDRPAKLNAATRSMSAELLELIPRIDDDPSIRAVVVTGAGDRAFSVGSDIGELDRYDGPWHFRNRRDYCDALRALRTPVIAAINGYAYGGGLELALSCDIRLASSSASFAAAEIKLGWIGGGGVTALLTASVPASDAAMMLLTGDPIDAAKALRVGLVSQVLPPSEVLPAATELAHRIAARPPIAAQAAKANLRAAWSMGLEQAIQYERELQAIALGTRDAAEGRAAFAERRTGDFEGR</sequence>
<dbReference type="InterPro" id="IPR001753">
    <property type="entry name" value="Enoyl-CoA_hydra/iso"/>
</dbReference>
<protein>
    <submittedName>
        <fullName evidence="6">Enoyl-CoA hydratase/isomerase family protein</fullName>
    </submittedName>
</protein>
<dbReference type="GO" id="GO:0004300">
    <property type="term" value="F:enoyl-CoA hydratase activity"/>
    <property type="evidence" value="ECO:0007669"/>
    <property type="project" value="UniProtKB-EC"/>
</dbReference>
<accession>A0A4R0J9K7</accession>
<evidence type="ECO:0000256" key="1">
    <source>
        <dbReference type="ARBA" id="ARBA00005254"/>
    </source>
</evidence>
<dbReference type="InterPro" id="IPR014748">
    <property type="entry name" value="Enoyl-CoA_hydra_C"/>
</dbReference>
<dbReference type="Gene3D" id="3.90.226.10">
    <property type="entry name" value="2-enoyl-CoA Hydratase, Chain A, domain 1"/>
    <property type="match status" value="1"/>
</dbReference>
<keyword evidence="7" id="KW-1185">Reference proteome</keyword>
<dbReference type="InterPro" id="IPR029045">
    <property type="entry name" value="ClpP/crotonase-like_dom_sf"/>
</dbReference>
<dbReference type="SUPFAM" id="SSF52096">
    <property type="entry name" value="ClpP/crotonase"/>
    <property type="match status" value="1"/>
</dbReference>
<keyword evidence="6" id="KW-0413">Isomerase</keyword>
<evidence type="ECO:0000256" key="3">
    <source>
        <dbReference type="ARBA" id="ARBA00023709"/>
    </source>
</evidence>
<gene>
    <name evidence="6" type="ORF">E0H75_38375</name>
</gene>
<comment type="similarity">
    <text evidence="1 5">Belongs to the enoyl-CoA hydratase/isomerase family.</text>
</comment>
<evidence type="ECO:0000256" key="4">
    <source>
        <dbReference type="ARBA" id="ARBA00023717"/>
    </source>
</evidence>
<evidence type="ECO:0000256" key="5">
    <source>
        <dbReference type="RuleBase" id="RU003707"/>
    </source>
</evidence>
<dbReference type="GO" id="GO:0016853">
    <property type="term" value="F:isomerase activity"/>
    <property type="evidence" value="ECO:0007669"/>
    <property type="project" value="UniProtKB-KW"/>
</dbReference>
<proteinExistence type="inferred from homology"/>
<dbReference type="RefSeq" id="WP_131518637.1">
    <property type="nucleotide sequence ID" value="NZ_SJKD01000012.1"/>
</dbReference>
<dbReference type="GO" id="GO:0006635">
    <property type="term" value="P:fatty acid beta-oxidation"/>
    <property type="evidence" value="ECO:0007669"/>
    <property type="project" value="TreeGrafter"/>
</dbReference>
<dbReference type="CDD" id="cd06558">
    <property type="entry name" value="crotonase-like"/>
    <property type="match status" value="1"/>
</dbReference>
<comment type="catalytic activity">
    <reaction evidence="3">
        <text>a (3S)-3-hydroxyacyl-CoA = a (2E)-enoyl-CoA + H2O</text>
        <dbReference type="Rhea" id="RHEA:16105"/>
        <dbReference type="ChEBI" id="CHEBI:15377"/>
        <dbReference type="ChEBI" id="CHEBI:57318"/>
        <dbReference type="ChEBI" id="CHEBI:58856"/>
        <dbReference type="EC" id="4.2.1.17"/>
    </reaction>
</comment>
<evidence type="ECO:0000313" key="7">
    <source>
        <dbReference type="Proteomes" id="UP000293342"/>
    </source>
</evidence>
<comment type="catalytic activity">
    <reaction evidence="4">
        <text>a 4-saturated-(3S)-3-hydroxyacyl-CoA = a (3E)-enoyl-CoA + H2O</text>
        <dbReference type="Rhea" id="RHEA:20724"/>
        <dbReference type="ChEBI" id="CHEBI:15377"/>
        <dbReference type="ChEBI" id="CHEBI:58521"/>
        <dbReference type="ChEBI" id="CHEBI:137480"/>
        <dbReference type="EC" id="4.2.1.17"/>
    </reaction>
</comment>
<dbReference type="InterPro" id="IPR018376">
    <property type="entry name" value="Enoyl-CoA_hyd/isom_CS"/>
</dbReference>
<reference evidence="6 7" key="1">
    <citation type="submission" date="2019-02" db="EMBL/GenBank/DDBJ databases">
        <title>Kribbella capetownensis sp. nov. and Kribbella speibonae sp. nov., isolated from soil.</title>
        <authorList>
            <person name="Curtis S.M."/>
            <person name="Norton I."/>
            <person name="Everest G.J."/>
            <person name="Meyers P.R."/>
        </authorList>
    </citation>
    <scope>NUCLEOTIDE SEQUENCE [LARGE SCALE GENOMIC DNA]</scope>
    <source>
        <strain evidence="6 7">YM53</strain>
    </source>
</reference>
<dbReference type="Proteomes" id="UP000293342">
    <property type="component" value="Unassembled WGS sequence"/>
</dbReference>
<dbReference type="EMBL" id="SJKD01000012">
    <property type="protein sequence ID" value="TCC42879.1"/>
    <property type="molecule type" value="Genomic_DNA"/>
</dbReference>
<dbReference type="PANTHER" id="PTHR11941">
    <property type="entry name" value="ENOYL-COA HYDRATASE-RELATED"/>
    <property type="match status" value="1"/>
</dbReference>
<organism evidence="6 7">
    <name type="scientific">Kribbella capetownensis</name>
    <dbReference type="NCBI Taxonomy" id="1572659"/>
    <lineage>
        <taxon>Bacteria</taxon>
        <taxon>Bacillati</taxon>
        <taxon>Actinomycetota</taxon>
        <taxon>Actinomycetes</taxon>
        <taxon>Propionibacteriales</taxon>
        <taxon>Kribbellaceae</taxon>
        <taxon>Kribbella</taxon>
    </lineage>
</organism>
<dbReference type="PROSITE" id="PS00166">
    <property type="entry name" value="ENOYL_COA_HYDRATASE"/>
    <property type="match status" value="1"/>
</dbReference>
<dbReference type="OrthoDB" id="4470569at2"/>
<comment type="caution">
    <text evidence="6">The sequence shown here is derived from an EMBL/GenBank/DDBJ whole genome shotgun (WGS) entry which is preliminary data.</text>
</comment>
<evidence type="ECO:0000313" key="6">
    <source>
        <dbReference type="EMBL" id="TCC42879.1"/>
    </source>
</evidence>
<keyword evidence="2" id="KW-0456">Lyase</keyword>
<dbReference type="Gene3D" id="1.10.12.10">
    <property type="entry name" value="Lyase 2-enoyl-coa Hydratase, Chain A, domain 2"/>
    <property type="match status" value="1"/>
</dbReference>
<dbReference type="Pfam" id="PF00378">
    <property type="entry name" value="ECH_1"/>
    <property type="match status" value="1"/>
</dbReference>
<dbReference type="AlphaFoldDB" id="A0A4R0J9K7"/>